<dbReference type="InterPro" id="IPR050197">
    <property type="entry name" value="Aldolase_class_II_sugar_metab"/>
</dbReference>
<keyword evidence="2 4" id="KW-0456">Lyase</keyword>
<proteinExistence type="predicted"/>
<dbReference type="Pfam" id="PF00596">
    <property type="entry name" value="Aldolase_II"/>
    <property type="match status" value="1"/>
</dbReference>
<evidence type="ECO:0000259" key="3">
    <source>
        <dbReference type="SMART" id="SM01007"/>
    </source>
</evidence>
<dbReference type="PANTHER" id="PTHR22789">
    <property type="entry name" value="FUCULOSE PHOSPHATE ALDOLASE"/>
    <property type="match status" value="1"/>
</dbReference>
<dbReference type="RefSeq" id="WP_179586304.1">
    <property type="nucleotide sequence ID" value="NZ_JACBYR010000001.1"/>
</dbReference>
<keyword evidence="1" id="KW-0479">Metal-binding</keyword>
<reference evidence="4 5" key="1">
    <citation type="submission" date="2020-07" db="EMBL/GenBank/DDBJ databases">
        <title>Genomic Encyclopedia of Type Strains, Phase IV (KMG-V): Genome sequencing to study the core and pangenomes of soil and plant-associated prokaryotes.</title>
        <authorList>
            <person name="Whitman W."/>
        </authorList>
    </citation>
    <scope>NUCLEOTIDE SEQUENCE [LARGE SCALE GENOMIC DNA]</scope>
    <source>
        <strain evidence="4 5">SAS40</strain>
    </source>
</reference>
<dbReference type="PANTHER" id="PTHR22789:SF0">
    <property type="entry name" value="3-OXO-TETRONATE 4-PHOSPHATE DECARBOXYLASE-RELATED"/>
    <property type="match status" value="1"/>
</dbReference>
<evidence type="ECO:0000256" key="2">
    <source>
        <dbReference type="ARBA" id="ARBA00023239"/>
    </source>
</evidence>
<organism evidence="4 5">
    <name type="scientific">Pigmentiphaga litoralis</name>
    <dbReference type="NCBI Taxonomy" id="516702"/>
    <lineage>
        <taxon>Bacteria</taxon>
        <taxon>Pseudomonadati</taxon>
        <taxon>Pseudomonadota</taxon>
        <taxon>Betaproteobacteria</taxon>
        <taxon>Burkholderiales</taxon>
        <taxon>Alcaligenaceae</taxon>
        <taxon>Pigmentiphaga</taxon>
    </lineage>
</organism>
<feature type="domain" description="Class II aldolase/adducin N-terminal" evidence="3">
    <location>
        <begin position="12"/>
        <end position="186"/>
    </location>
</feature>
<dbReference type="EC" id="4.1.2.17" evidence="4"/>
<keyword evidence="5" id="KW-1185">Reference proteome</keyword>
<dbReference type="Proteomes" id="UP000542125">
    <property type="component" value="Unassembled WGS sequence"/>
</dbReference>
<dbReference type="GO" id="GO:0019323">
    <property type="term" value="P:pentose catabolic process"/>
    <property type="evidence" value="ECO:0007669"/>
    <property type="project" value="TreeGrafter"/>
</dbReference>
<dbReference type="InterPro" id="IPR001303">
    <property type="entry name" value="Aldolase_II/adducin_N"/>
</dbReference>
<dbReference type="SUPFAM" id="SSF53639">
    <property type="entry name" value="AraD/HMP-PK domain-like"/>
    <property type="match status" value="1"/>
</dbReference>
<dbReference type="GO" id="GO:0008738">
    <property type="term" value="F:L-fuculose-phosphate aldolase activity"/>
    <property type="evidence" value="ECO:0007669"/>
    <property type="project" value="UniProtKB-EC"/>
</dbReference>
<dbReference type="AlphaFoldDB" id="A0A7Y9IU46"/>
<dbReference type="GO" id="GO:0005829">
    <property type="term" value="C:cytosol"/>
    <property type="evidence" value="ECO:0007669"/>
    <property type="project" value="TreeGrafter"/>
</dbReference>
<comment type="caution">
    <text evidence="4">The sequence shown here is derived from an EMBL/GenBank/DDBJ whole genome shotgun (WGS) entry which is preliminary data.</text>
</comment>
<dbReference type="SMART" id="SM01007">
    <property type="entry name" value="Aldolase_II"/>
    <property type="match status" value="1"/>
</dbReference>
<dbReference type="Gene3D" id="3.40.225.10">
    <property type="entry name" value="Class II aldolase/adducin N-terminal domain"/>
    <property type="match status" value="1"/>
</dbReference>
<evidence type="ECO:0000313" key="4">
    <source>
        <dbReference type="EMBL" id="NYE82989.1"/>
    </source>
</evidence>
<evidence type="ECO:0000313" key="5">
    <source>
        <dbReference type="Proteomes" id="UP000542125"/>
    </source>
</evidence>
<dbReference type="EMBL" id="JACBYR010000001">
    <property type="protein sequence ID" value="NYE82989.1"/>
    <property type="molecule type" value="Genomic_DNA"/>
</dbReference>
<accession>A0A7Y9IU46</accession>
<evidence type="ECO:0000256" key="1">
    <source>
        <dbReference type="ARBA" id="ARBA00022723"/>
    </source>
</evidence>
<dbReference type="InterPro" id="IPR036409">
    <property type="entry name" value="Aldolase_II/adducin_N_sf"/>
</dbReference>
<dbReference type="GO" id="GO:0046872">
    <property type="term" value="F:metal ion binding"/>
    <property type="evidence" value="ECO:0007669"/>
    <property type="project" value="UniProtKB-KW"/>
</dbReference>
<protein>
    <submittedName>
        <fullName evidence="4">L-fuculose-phosphate aldolase</fullName>
        <ecNumber evidence="4">4.1.2.17</ecNumber>
    </submittedName>
</protein>
<sequence length="232" mass="25565">MDTQDQIADKKQQIADALGMMERAGIIDFNGHMSARIGDNRILINSGASVRSAITAADIIEIDLDGQPVDGGIVPPMEFHIHASIYRQRPDVNAVAHTHPVWSTLFSSVGKTVEPVIMQAAMLGEIQQFPKTASINTRDLGDELASCLGRHRIAMLKSHGAVVAAEGILEVFVLAYYLEETAHRQYLASQIGQPDVLNAEQIQKINANLWKPHLLKKAWDYHLAKLHRTTSC</sequence>
<gene>
    <name evidence="4" type="ORF">FHW18_002260</name>
</gene>
<name>A0A7Y9IU46_9BURK</name>